<keyword evidence="4" id="KW-1185">Reference proteome</keyword>
<feature type="transmembrane region" description="Helical" evidence="1">
    <location>
        <begin position="20"/>
        <end position="51"/>
    </location>
</feature>
<evidence type="ECO:0000313" key="4">
    <source>
        <dbReference type="Proteomes" id="UP001589645"/>
    </source>
</evidence>
<organism evidence="3 4">
    <name type="scientific">Vibrio olivae</name>
    <dbReference type="NCBI Taxonomy" id="1243002"/>
    <lineage>
        <taxon>Bacteria</taxon>
        <taxon>Pseudomonadati</taxon>
        <taxon>Pseudomonadota</taxon>
        <taxon>Gammaproteobacteria</taxon>
        <taxon>Vibrionales</taxon>
        <taxon>Vibrionaceae</taxon>
        <taxon>Vibrio</taxon>
    </lineage>
</organism>
<dbReference type="InterPro" id="IPR012495">
    <property type="entry name" value="TadE-like_dom"/>
</dbReference>
<evidence type="ECO:0000259" key="2">
    <source>
        <dbReference type="Pfam" id="PF07811"/>
    </source>
</evidence>
<dbReference type="RefSeq" id="WP_390192081.1">
    <property type="nucleotide sequence ID" value="NZ_JBHMEP010000002.1"/>
</dbReference>
<comment type="caution">
    <text evidence="3">The sequence shown here is derived from an EMBL/GenBank/DDBJ whole genome shotgun (WGS) entry which is preliminary data.</text>
</comment>
<sequence length="179" mass="19407">MDYKILTVSYSRRVKQKGSVAIETVCLLPLIILLIFSVIHYCMIFFAISIFDFAAKESIRQTLSYVDESCYFSASGCTDSNILEQVKPIILDNASQVIKGFTHANGDGLGKLFGVTLPAAENLIQISTIAEGGCCQVSISLTDYHSTPFLPLNIVDGLIPGENSVFPSQLSATAAMKIN</sequence>
<gene>
    <name evidence="3" type="ORF">ACFFUV_10185</name>
</gene>
<accession>A0ABV5HM78</accession>
<reference evidence="3 4" key="1">
    <citation type="submission" date="2024-09" db="EMBL/GenBank/DDBJ databases">
        <authorList>
            <person name="Sun Q."/>
            <person name="Mori K."/>
        </authorList>
    </citation>
    <scope>NUCLEOTIDE SEQUENCE [LARGE SCALE GENOMIC DNA]</scope>
    <source>
        <strain evidence="3 4">CECT 8064</strain>
    </source>
</reference>
<proteinExistence type="predicted"/>
<protein>
    <submittedName>
        <fullName evidence="3">TadE/TadG family type IV pilus assembly protein</fullName>
    </submittedName>
</protein>
<keyword evidence="1" id="KW-0472">Membrane</keyword>
<dbReference type="Pfam" id="PF07811">
    <property type="entry name" value="TadE"/>
    <property type="match status" value="1"/>
</dbReference>
<dbReference type="Proteomes" id="UP001589645">
    <property type="component" value="Unassembled WGS sequence"/>
</dbReference>
<dbReference type="EMBL" id="JBHMEP010000002">
    <property type="protein sequence ID" value="MFB9135330.1"/>
    <property type="molecule type" value="Genomic_DNA"/>
</dbReference>
<keyword evidence="1" id="KW-1133">Transmembrane helix</keyword>
<name>A0ABV5HM78_9VIBR</name>
<evidence type="ECO:0000256" key="1">
    <source>
        <dbReference type="SAM" id="Phobius"/>
    </source>
</evidence>
<evidence type="ECO:0000313" key="3">
    <source>
        <dbReference type="EMBL" id="MFB9135330.1"/>
    </source>
</evidence>
<keyword evidence="1" id="KW-0812">Transmembrane</keyword>
<feature type="domain" description="TadE-like" evidence="2">
    <location>
        <begin position="18"/>
        <end position="60"/>
    </location>
</feature>